<dbReference type="InterPro" id="IPR001810">
    <property type="entry name" value="F-box_dom"/>
</dbReference>
<feature type="compositionally biased region" description="Basic and acidic residues" evidence="2">
    <location>
        <begin position="467"/>
        <end position="491"/>
    </location>
</feature>
<dbReference type="OrthoDB" id="4200124at2759"/>
<dbReference type="SUPFAM" id="SSF81383">
    <property type="entry name" value="F-box domain"/>
    <property type="match status" value="1"/>
</dbReference>
<dbReference type="Pfam" id="PF12937">
    <property type="entry name" value="F-box-like"/>
    <property type="match status" value="1"/>
</dbReference>
<name>A0A8K0TMR9_9PEZI</name>
<reference evidence="4" key="1">
    <citation type="journal article" date="2021" name="Nat. Commun.">
        <title>Genetic determinants of endophytism in the Arabidopsis root mycobiome.</title>
        <authorList>
            <person name="Mesny F."/>
            <person name="Miyauchi S."/>
            <person name="Thiergart T."/>
            <person name="Pickel B."/>
            <person name="Atanasova L."/>
            <person name="Karlsson M."/>
            <person name="Huettel B."/>
            <person name="Barry K.W."/>
            <person name="Haridas S."/>
            <person name="Chen C."/>
            <person name="Bauer D."/>
            <person name="Andreopoulos W."/>
            <person name="Pangilinan J."/>
            <person name="LaButti K."/>
            <person name="Riley R."/>
            <person name="Lipzen A."/>
            <person name="Clum A."/>
            <person name="Drula E."/>
            <person name="Henrissat B."/>
            <person name="Kohler A."/>
            <person name="Grigoriev I.V."/>
            <person name="Martin F.M."/>
            <person name="Hacquard S."/>
        </authorList>
    </citation>
    <scope>NUCLEOTIDE SEQUENCE</scope>
    <source>
        <strain evidence="4">MPI-CAGE-AT-0016</strain>
    </source>
</reference>
<feature type="compositionally biased region" description="Basic and acidic residues" evidence="2">
    <location>
        <begin position="530"/>
        <end position="543"/>
    </location>
</feature>
<evidence type="ECO:0000256" key="1">
    <source>
        <dbReference type="SAM" id="Coils"/>
    </source>
</evidence>
<keyword evidence="5" id="KW-1185">Reference proteome</keyword>
<feature type="domain" description="F-box" evidence="3">
    <location>
        <begin position="22"/>
        <end position="67"/>
    </location>
</feature>
<keyword evidence="1" id="KW-0175">Coiled coil</keyword>
<protein>
    <submittedName>
        <fullName evidence="4">F-box domain-containing protein</fullName>
    </submittedName>
</protein>
<evidence type="ECO:0000256" key="2">
    <source>
        <dbReference type="SAM" id="MobiDB-lite"/>
    </source>
</evidence>
<gene>
    <name evidence="4" type="ORF">B0T11DRAFT_269840</name>
</gene>
<feature type="region of interest" description="Disordered" evidence="2">
    <location>
        <begin position="883"/>
        <end position="912"/>
    </location>
</feature>
<feature type="region of interest" description="Disordered" evidence="2">
    <location>
        <begin position="454"/>
        <end position="545"/>
    </location>
</feature>
<feature type="coiled-coil region" evidence="1">
    <location>
        <begin position="556"/>
        <end position="631"/>
    </location>
</feature>
<dbReference type="PROSITE" id="PS50181">
    <property type="entry name" value="FBOX"/>
    <property type="match status" value="1"/>
</dbReference>
<sequence length="975" mass="109006">MDVAEPKPQGEATEPSPNTTTAKSFLDLPVETQHQIVGHCSQSDLICLALVSSHFRDLAAAQLYRHFHIVFPDDDDPAFDSPIDSLAGGLETFVTGEYDYAQHMRELLLDTLSVGGKAENAYKPYLYSLSCGKFMNTLLLLTLRRATSLETFHWNIRVELSRQVYRALHQMPSLRHLHLRLQAGPSLFEVPPPLPYSPAPSIAHTAPTASYWHSGADATLSTSSVSSGFLPYGTPASLPSPKAVAPKNRRKTTIDIDPPTISGFKKLKTLSILDIDSLELVTEIKACIRNSSLTLNKLKLSFSSRLATQARKPRARDLDDDDDDPDDDFQVVPLPAPSSSWDDAAPSVVAFRAQQERKAQEAVLGRIFDLEHYLVKKEPQSLAPEKEKTVVSETTVPAAGEPSLPAQLFMDRLKEVSDRLALETEEGLDLDPATKQEILSSIHKAAKKYIEAMEAPAAPTAGPANKTEAEPTTEEKVKTETKDATEAKETTKTTFQTSDKVSSPDDIDIEAPITTEDSDEATEQPTLPEAAEKPAEKTREKDQVPSAAVIRASLTLEVQKENFSKVVAQLQKLKDQATDLQNELVTMHDNGGLASDIANLEKKVAEYGLWIRSNQEELEIVRREIQDAAKQAGVDTTEEEREFARISDYIKSTRGIPLRSFSVYLMPLKASTLRDAVDLQALHKLTLLNVGSQTGIWAMLARENRKSVLPLRKIFTDHASKVFLACVKQLNRVDELYMLERSESYKPESFAPKAGTTMQDIRRAVLKKHLTTLRRLVIKNDADTAWDADEKTVFLLCNRGARLEELAVSLNIRSMHTLMQNVPQLVKLRALHIPHFRSNDTCPWVMRETRRFLVDAVSHHPHLKLEWLAIDDDSVVRIVRNKDKEGRKDQKEKQKEKEKKKKDKATAAAGVGGTNPIWMEAGYPSMQLQQKLVDELASDSEDDEVESRLETIENIRFYDVWGVRMFKKEMMAGQL</sequence>
<feature type="region of interest" description="Disordered" evidence="2">
    <location>
        <begin position="310"/>
        <end position="329"/>
    </location>
</feature>
<accession>A0A8K0TMR9</accession>
<evidence type="ECO:0000313" key="4">
    <source>
        <dbReference type="EMBL" id="KAH7375174.1"/>
    </source>
</evidence>
<evidence type="ECO:0000313" key="5">
    <source>
        <dbReference type="Proteomes" id="UP000813385"/>
    </source>
</evidence>
<comment type="caution">
    <text evidence="4">The sequence shown here is derived from an EMBL/GenBank/DDBJ whole genome shotgun (WGS) entry which is preliminary data.</text>
</comment>
<dbReference type="Proteomes" id="UP000813385">
    <property type="component" value="Unassembled WGS sequence"/>
</dbReference>
<dbReference type="EMBL" id="JAGPXD010000001">
    <property type="protein sequence ID" value="KAH7375174.1"/>
    <property type="molecule type" value="Genomic_DNA"/>
</dbReference>
<feature type="region of interest" description="Disordered" evidence="2">
    <location>
        <begin position="1"/>
        <end position="21"/>
    </location>
</feature>
<evidence type="ECO:0000259" key="3">
    <source>
        <dbReference type="PROSITE" id="PS50181"/>
    </source>
</evidence>
<feature type="compositionally biased region" description="Acidic residues" evidence="2">
    <location>
        <begin position="318"/>
        <end position="329"/>
    </location>
</feature>
<dbReference type="InterPro" id="IPR036047">
    <property type="entry name" value="F-box-like_dom_sf"/>
</dbReference>
<proteinExistence type="predicted"/>
<organism evidence="4 5">
    <name type="scientific">Plectosphaerella cucumerina</name>
    <dbReference type="NCBI Taxonomy" id="40658"/>
    <lineage>
        <taxon>Eukaryota</taxon>
        <taxon>Fungi</taxon>
        <taxon>Dikarya</taxon>
        <taxon>Ascomycota</taxon>
        <taxon>Pezizomycotina</taxon>
        <taxon>Sordariomycetes</taxon>
        <taxon>Hypocreomycetidae</taxon>
        <taxon>Glomerellales</taxon>
        <taxon>Plectosphaerellaceae</taxon>
        <taxon>Plectosphaerella</taxon>
    </lineage>
</organism>
<feature type="compositionally biased region" description="Basic and acidic residues" evidence="2">
    <location>
        <begin position="883"/>
        <end position="897"/>
    </location>
</feature>
<dbReference type="AlphaFoldDB" id="A0A8K0TMR9"/>